<dbReference type="SUPFAM" id="SSF46689">
    <property type="entry name" value="Homeodomain-like"/>
    <property type="match status" value="1"/>
</dbReference>
<dbReference type="GO" id="GO:0032259">
    <property type="term" value="P:methylation"/>
    <property type="evidence" value="ECO:0007669"/>
    <property type="project" value="UniProtKB-KW"/>
</dbReference>
<dbReference type="InterPro" id="IPR018060">
    <property type="entry name" value="HTH_AraC"/>
</dbReference>
<comment type="catalytic activity">
    <reaction evidence="1">
        <text>Hydrolysis of alkylated DNA, releasing 3-methyladenine, 3-methylguanine, 7-methylguanine and 7-methyladenine.</text>
        <dbReference type="EC" id="3.2.2.21"/>
    </reaction>
</comment>
<dbReference type="Gene3D" id="1.10.340.30">
    <property type="entry name" value="Hypothetical protein, domain 2"/>
    <property type="match status" value="1"/>
</dbReference>
<dbReference type="GO" id="GO:0003700">
    <property type="term" value="F:DNA-binding transcription factor activity"/>
    <property type="evidence" value="ECO:0007669"/>
    <property type="project" value="InterPro"/>
</dbReference>
<dbReference type="SUPFAM" id="SSF57884">
    <property type="entry name" value="Ada DNA repair protein, N-terminal domain (N-Ada 10)"/>
    <property type="match status" value="1"/>
</dbReference>
<reference evidence="15 16" key="1">
    <citation type="submission" date="2018-12" db="EMBL/GenBank/DDBJ databases">
        <authorList>
            <person name="Yu L."/>
        </authorList>
    </citation>
    <scope>NUCLEOTIDE SEQUENCE [LARGE SCALE GENOMIC DNA]</scope>
    <source>
        <strain evidence="15 16">HAW-EB5</strain>
    </source>
</reference>
<dbReference type="GO" id="GO:0008168">
    <property type="term" value="F:methyltransferase activity"/>
    <property type="evidence" value="ECO:0007669"/>
    <property type="project" value="UniProtKB-KW"/>
</dbReference>
<keyword evidence="13" id="KW-0234">DNA repair</keyword>
<keyword evidence="9" id="KW-0805">Transcription regulation</keyword>
<keyword evidence="6" id="KW-0479">Metal-binding</keyword>
<dbReference type="InterPro" id="IPR010316">
    <property type="entry name" value="AlkA_N"/>
</dbReference>
<evidence type="ECO:0000256" key="8">
    <source>
        <dbReference type="ARBA" id="ARBA00022833"/>
    </source>
</evidence>
<dbReference type="InterPro" id="IPR004026">
    <property type="entry name" value="Ada_DNA_repair_Zn-bd"/>
</dbReference>
<dbReference type="InterPro" id="IPR018062">
    <property type="entry name" value="HTH_AraC-typ_CS"/>
</dbReference>
<evidence type="ECO:0000256" key="13">
    <source>
        <dbReference type="ARBA" id="ARBA00023204"/>
    </source>
</evidence>
<evidence type="ECO:0000256" key="7">
    <source>
        <dbReference type="ARBA" id="ARBA00022763"/>
    </source>
</evidence>
<dbReference type="GO" id="GO:0032993">
    <property type="term" value="C:protein-DNA complex"/>
    <property type="evidence" value="ECO:0007669"/>
    <property type="project" value="TreeGrafter"/>
</dbReference>
<dbReference type="EMBL" id="RXNV01000019">
    <property type="protein sequence ID" value="RTR26814.1"/>
    <property type="molecule type" value="Genomic_DNA"/>
</dbReference>
<dbReference type="InterPro" id="IPR009057">
    <property type="entry name" value="Homeodomain-like_sf"/>
</dbReference>
<evidence type="ECO:0000256" key="11">
    <source>
        <dbReference type="ARBA" id="ARBA00023159"/>
    </source>
</evidence>
<evidence type="ECO:0000256" key="5">
    <source>
        <dbReference type="ARBA" id="ARBA00022679"/>
    </source>
</evidence>
<dbReference type="Gene3D" id="3.30.310.20">
    <property type="entry name" value="DNA-3-methyladenine glycosylase AlkA, N-terminal domain"/>
    <property type="match status" value="1"/>
</dbReference>
<dbReference type="GO" id="GO:0008270">
    <property type="term" value="F:zinc ion binding"/>
    <property type="evidence" value="ECO:0007669"/>
    <property type="project" value="InterPro"/>
</dbReference>
<evidence type="ECO:0000313" key="16">
    <source>
        <dbReference type="Proteomes" id="UP000282060"/>
    </source>
</evidence>
<dbReference type="PANTHER" id="PTHR43003">
    <property type="entry name" value="DNA-3-METHYLADENINE GLYCOSYLASE"/>
    <property type="match status" value="1"/>
</dbReference>
<keyword evidence="8" id="KW-0862">Zinc</keyword>
<evidence type="ECO:0000259" key="14">
    <source>
        <dbReference type="PROSITE" id="PS01124"/>
    </source>
</evidence>
<dbReference type="Pfam" id="PF06029">
    <property type="entry name" value="AlkA_N"/>
    <property type="match status" value="1"/>
</dbReference>
<dbReference type="GO" id="GO:0043916">
    <property type="term" value="F:DNA-7-methylguanine glycosylase activity"/>
    <property type="evidence" value="ECO:0007669"/>
    <property type="project" value="TreeGrafter"/>
</dbReference>
<dbReference type="PROSITE" id="PS01124">
    <property type="entry name" value="HTH_ARAC_FAMILY_2"/>
    <property type="match status" value="1"/>
</dbReference>
<dbReference type="SUPFAM" id="SSF55945">
    <property type="entry name" value="TATA-box binding protein-like"/>
    <property type="match status" value="1"/>
</dbReference>
<dbReference type="InterPro" id="IPR035451">
    <property type="entry name" value="Ada-like_dom_sf"/>
</dbReference>
<sequence length="511" mass="57384">MDHHLDTLTVESCRKARLSKDPRFDGQFFVGVITTGIFCRPICPAVSPQEKNVRYFDSAIRAVNAGLRPCLRCRPDSAPDSSAWKGTQTTIERALRLIDAGVMQGDEGLNIEALSERLGIGSRYLRQLFNKHLGTSPKKYAQFRQLMFAKQLLHQTDLPVIQVGLAAGYTSMRRFNEVFKETLQLTPTELRKTRGNKQPLVVKEACSDRGLCLSLQLSYRPPLNWSHLSEFYQLRMVEEMEWQSDSLSYGRTFEIGTARGFFEAVHDPLKNRFMVTIHLSDAQDLVSLKDIVMQIRRLLDLDADMDKIQSSLASISLISNQIKEGLRLPGTWSAFEAGCRAILGQQVSVIQATKLLNRMVEVNGEVLCLSGRTLRMFPTPDKLAKANLDELKMPGARKAAINAFSLYVATNPDADLDQWLTIKGIGPWTVAYAKMRGLSDPNILLCTDLVVKKKLLKMYELEKLSGKTKKSGCHPEPMSAEAVDYGALTESLRQQATPWGSYLTFQLWSLT</sequence>
<evidence type="ECO:0000256" key="4">
    <source>
        <dbReference type="ARBA" id="ARBA00022603"/>
    </source>
</evidence>
<dbReference type="Proteomes" id="UP000282060">
    <property type="component" value="Unassembled WGS sequence"/>
</dbReference>
<accession>A0A3S0KB81</accession>
<dbReference type="GO" id="GO:0006307">
    <property type="term" value="P:DNA alkylation repair"/>
    <property type="evidence" value="ECO:0007669"/>
    <property type="project" value="TreeGrafter"/>
</dbReference>
<keyword evidence="5" id="KW-0808">Transferase</keyword>
<name>A0A3S0KB81_9GAMM</name>
<dbReference type="AlphaFoldDB" id="A0A3S0KB81"/>
<dbReference type="SMART" id="SM00342">
    <property type="entry name" value="HTH_ARAC"/>
    <property type="match status" value="1"/>
</dbReference>
<dbReference type="SUPFAM" id="SSF48150">
    <property type="entry name" value="DNA-glycosylase"/>
    <property type="match status" value="1"/>
</dbReference>
<dbReference type="SMART" id="SM01009">
    <property type="entry name" value="AlkA_N"/>
    <property type="match status" value="1"/>
</dbReference>
<dbReference type="SMART" id="SM00478">
    <property type="entry name" value="ENDO3c"/>
    <property type="match status" value="1"/>
</dbReference>
<evidence type="ECO:0000256" key="2">
    <source>
        <dbReference type="ARBA" id="ARBA00001947"/>
    </source>
</evidence>
<evidence type="ECO:0000256" key="6">
    <source>
        <dbReference type="ARBA" id="ARBA00022723"/>
    </source>
</evidence>
<keyword evidence="7" id="KW-0227">DNA damage</keyword>
<evidence type="ECO:0000256" key="10">
    <source>
        <dbReference type="ARBA" id="ARBA00023125"/>
    </source>
</evidence>
<dbReference type="Pfam" id="PF02805">
    <property type="entry name" value="Ada_Zn_binding"/>
    <property type="match status" value="1"/>
</dbReference>
<dbReference type="InterPro" id="IPR037046">
    <property type="entry name" value="AlkA_N_sf"/>
</dbReference>
<dbReference type="RefSeq" id="WP_126508047.1">
    <property type="nucleotide sequence ID" value="NZ_RXNV01000019.1"/>
</dbReference>
<evidence type="ECO:0000256" key="9">
    <source>
        <dbReference type="ARBA" id="ARBA00023015"/>
    </source>
</evidence>
<dbReference type="InterPro" id="IPR011257">
    <property type="entry name" value="DNA_glycosylase"/>
</dbReference>
<dbReference type="GO" id="GO:0032131">
    <property type="term" value="F:alkylated DNA binding"/>
    <property type="evidence" value="ECO:0007669"/>
    <property type="project" value="TreeGrafter"/>
</dbReference>
<protein>
    <recommendedName>
        <fullName evidence="3">DNA-3-methyladenine glycosylase II</fullName>
        <ecNumber evidence="3">3.2.2.21</ecNumber>
    </recommendedName>
</protein>
<organism evidence="15 16">
    <name type="scientific">Shewanella atlantica</name>
    <dbReference type="NCBI Taxonomy" id="271099"/>
    <lineage>
        <taxon>Bacteria</taxon>
        <taxon>Pseudomonadati</taxon>
        <taxon>Pseudomonadota</taxon>
        <taxon>Gammaproteobacteria</taxon>
        <taxon>Alteromonadales</taxon>
        <taxon>Shewanellaceae</taxon>
        <taxon>Shewanella</taxon>
    </lineage>
</organism>
<dbReference type="PANTHER" id="PTHR43003:SF13">
    <property type="entry name" value="DNA-3-METHYLADENINE GLYCOSYLASE 2"/>
    <property type="match status" value="1"/>
</dbReference>
<dbReference type="GO" id="GO:0008725">
    <property type="term" value="F:DNA-3-methyladenine glycosylase activity"/>
    <property type="evidence" value="ECO:0007669"/>
    <property type="project" value="TreeGrafter"/>
</dbReference>
<dbReference type="GO" id="GO:0005737">
    <property type="term" value="C:cytoplasm"/>
    <property type="evidence" value="ECO:0007669"/>
    <property type="project" value="TreeGrafter"/>
</dbReference>
<dbReference type="Gene3D" id="1.10.10.60">
    <property type="entry name" value="Homeodomain-like"/>
    <property type="match status" value="1"/>
</dbReference>
<keyword evidence="12" id="KW-0804">Transcription</keyword>
<keyword evidence="4" id="KW-0489">Methyltransferase</keyword>
<dbReference type="InterPro" id="IPR051912">
    <property type="entry name" value="Alkylbase_DNA_Glycosylase/TA"/>
</dbReference>
<dbReference type="PROSITE" id="PS00041">
    <property type="entry name" value="HTH_ARAC_FAMILY_1"/>
    <property type="match status" value="1"/>
</dbReference>
<gene>
    <name evidence="15" type="ORF">EKG39_21490</name>
</gene>
<evidence type="ECO:0000256" key="3">
    <source>
        <dbReference type="ARBA" id="ARBA00012000"/>
    </source>
</evidence>
<evidence type="ECO:0000256" key="12">
    <source>
        <dbReference type="ARBA" id="ARBA00023163"/>
    </source>
</evidence>
<dbReference type="InterPro" id="IPR003265">
    <property type="entry name" value="HhH-GPD_domain"/>
</dbReference>
<dbReference type="EC" id="3.2.2.21" evidence="3"/>
<evidence type="ECO:0000256" key="1">
    <source>
        <dbReference type="ARBA" id="ARBA00000086"/>
    </source>
</evidence>
<dbReference type="GO" id="GO:0043565">
    <property type="term" value="F:sequence-specific DNA binding"/>
    <property type="evidence" value="ECO:0007669"/>
    <property type="project" value="InterPro"/>
</dbReference>
<dbReference type="Pfam" id="PF12833">
    <property type="entry name" value="HTH_18"/>
    <property type="match status" value="1"/>
</dbReference>
<keyword evidence="16" id="KW-1185">Reference proteome</keyword>
<proteinExistence type="predicted"/>
<keyword evidence="11" id="KW-0010">Activator</keyword>
<dbReference type="OrthoDB" id="9811249at2"/>
<dbReference type="Gene3D" id="3.40.10.10">
    <property type="entry name" value="DNA Methylphosphotriester Repair Domain"/>
    <property type="match status" value="1"/>
</dbReference>
<comment type="cofactor">
    <cofactor evidence="2">
        <name>Zn(2+)</name>
        <dbReference type="ChEBI" id="CHEBI:29105"/>
    </cofactor>
</comment>
<keyword evidence="10" id="KW-0238">DNA-binding</keyword>
<dbReference type="GO" id="GO:0006285">
    <property type="term" value="P:base-excision repair, AP site formation"/>
    <property type="evidence" value="ECO:0007669"/>
    <property type="project" value="TreeGrafter"/>
</dbReference>
<evidence type="ECO:0000313" key="15">
    <source>
        <dbReference type="EMBL" id="RTR26814.1"/>
    </source>
</evidence>
<comment type="caution">
    <text evidence="15">The sequence shown here is derived from an EMBL/GenBank/DDBJ whole genome shotgun (WGS) entry which is preliminary data.</text>
</comment>
<feature type="domain" description="HTH araC/xylS-type" evidence="14">
    <location>
        <begin position="92"/>
        <end position="193"/>
    </location>
</feature>